<gene>
    <name evidence="2" type="ORF">N869_15070</name>
</gene>
<name>A0A0A0C116_9CELL</name>
<accession>A0A0A0C116</accession>
<dbReference type="AlphaFoldDB" id="A0A0A0C116"/>
<feature type="chain" id="PRO_5039397921" description="Ig-like domain-containing protein" evidence="1">
    <location>
        <begin position="17"/>
        <end position="639"/>
    </location>
</feature>
<evidence type="ECO:0000313" key="3">
    <source>
        <dbReference type="Proteomes" id="UP000054314"/>
    </source>
</evidence>
<dbReference type="Proteomes" id="UP000054314">
    <property type="component" value="Unassembled WGS sequence"/>
</dbReference>
<keyword evidence="3" id="KW-1185">Reference proteome</keyword>
<evidence type="ECO:0000256" key="1">
    <source>
        <dbReference type="SAM" id="SignalP"/>
    </source>
</evidence>
<reference evidence="2 3" key="1">
    <citation type="submission" date="2013-08" db="EMBL/GenBank/DDBJ databases">
        <title>Genome sequencing of Cellulomonas bogoriensis 69B4.</title>
        <authorList>
            <person name="Chen F."/>
            <person name="Li Y."/>
            <person name="Wang G."/>
        </authorList>
    </citation>
    <scope>NUCLEOTIDE SEQUENCE [LARGE SCALE GENOMIC DNA]</scope>
    <source>
        <strain evidence="2 3">69B4</strain>
    </source>
</reference>
<comment type="caution">
    <text evidence="2">The sequence shown here is derived from an EMBL/GenBank/DDBJ whole genome shotgun (WGS) entry which is preliminary data.</text>
</comment>
<feature type="signal peptide" evidence="1">
    <location>
        <begin position="1"/>
        <end position="16"/>
    </location>
</feature>
<organism evidence="2 3">
    <name type="scientific">Cellulomonas bogoriensis 69B4 = DSM 16987</name>
    <dbReference type="NCBI Taxonomy" id="1386082"/>
    <lineage>
        <taxon>Bacteria</taxon>
        <taxon>Bacillati</taxon>
        <taxon>Actinomycetota</taxon>
        <taxon>Actinomycetes</taxon>
        <taxon>Micrococcales</taxon>
        <taxon>Cellulomonadaceae</taxon>
        <taxon>Cellulomonas</taxon>
    </lineage>
</organism>
<dbReference type="EMBL" id="AXCZ01000006">
    <property type="protein sequence ID" value="KGM14318.1"/>
    <property type="molecule type" value="Genomic_DNA"/>
</dbReference>
<keyword evidence="1" id="KW-0732">Signal</keyword>
<evidence type="ECO:0008006" key="4">
    <source>
        <dbReference type="Google" id="ProtNLM"/>
    </source>
</evidence>
<protein>
    <recommendedName>
        <fullName evidence="4">Ig-like domain-containing protein</fullName>
    </recommendedName>
</protein>
<proteinExistence type="predicted"/>
<dbReference type="Gene3D" id="2.60.40.2700">
    <property type="match status" value="4"/>
</dbReference>
<sequence>MALAAALMTPAGPASAQAGSGPVLEPDVEQQEVTDGGVRLVGQLVVGGTLDVEIAAPFDIAAPVSVTWTTAGGTVLSQDLTWVLPASVYGQVVTATVTGTSVDGEVLVVSATTSGPVGAGAFVVAPTPTVAGTWRVGQTLTAAAGRWEPEAAVTVRWLRDGTPISGATGSTYTLVAADRGTTVSVEVRGALDGYVTQTRTSDGRQVQAGTFSTAPTPTLSGAVRVGSTVKARPGSWSPSATFTYQWRRNGTPIKGATSSSYRPVVADLGKKLTVRVTAKRSGFTTLTRTSAAATVGRGTLSAPTPTVRGTAQVGSTLTAVPGTWSPSAKRTYQWKRDGKAIKGATKSTYRVVEADRGKRLSVTVKGTRDGYTTASKTSKATAKVTRAFTKAPAPKVTGTARVGSTLKASTAAWSPAATLSYQWKRDGKAISGATRSSYKLTGADYNAKITVTVTGKRSGFTTRSRTSSATAKVKRPAAVISRDGTHRVGAALPAGTYMSSGTTGLCYWERRTNSGSSSSGVITNGWGFGRQIVRVSATDRYFYTQDCGSWTRLTALGEPRSSMGDGIHAVGVHIRPGVYEAYSSSEPCFWARLSGFNGTMGDIIEYDITEEPYRHRVRVRASDKGFDTIGCGTWRRVSS</sequence>
<evidence type="ECO:0000313" key="2">
    <source>
        <dbReference type="EMBL" id="KGM14318.1"/>
    </source>
</evidence>